<sequence length="446" mass="48971">MSAARGEKDADEGEEEKEESNSVRSEDESVDALVVPTTASITRRSRIWIPVWTLCLLALMLLDLVSGSVPCPKEGCLCVAKQVTCSGAGLTEFPKNIFVDVESLSFVRNKIKRIPQNYFKQFKKLKRLYLDKNVISEVPAHFLEGLPSGMDAISLQDNKLRFLAPFSFGGIRDVGDISLQKNELRAIKEFAFAGTTHVNMLMLGGNPMQRIDGWAFSGLTDVNFLELPRGIGALAPDAFHGLHRVGFMPLAGLNLTELRANVFRELRNVSVLSLVDSSVGNVAVGSLDGVRGVQNLDVFNNTFLTFEELRIGVESEVQALKVEGNSFKGIGVPGLIHFRASRSLSVSGNTFPCDCRIHRILKEPPEGFADTNYCNAPVEVAGMTIKLALNVTGVERCPEDLVSEPTSSSSQYKASAGDRNFLPRLTLTYFLLGFLFITQENVLIFE</sequence>
<evidence type="ECO:0000313" key="5">
    <source>
        <dbReference type="Proteomes" id="UP000678499"/>
    </source>
</evidence>
<protein>
    <submittedName>
        <fullName evidence="4">Uncharacterized protein</fullName>
    </submittedName>
</protein>
<dbReference type="PANTHER" id="PTHR24373">
    <property type="entry name" value="SLIT RELATED LEUCINE-RICH REPEAT NEURONAL PROTEIN"/>
    <property type="match status" value="1"/>
</dbReference>
<evidence type="ECO:0000256" key="3">
    <source>
        <dbReference type="SAM" id="Phobius"/>
    </source>
</evidence>
<dbReference type="EMBL" id="OA882691">
    <property type="protein sequence ID" value="CAD7276565.1"/>
    <property type="molecule type" value="Genomic_DNA"/>
</dbReference>
<dbReference type="OrthoDB" id="6363818at2759"/>
<dbReference type="GO" id="GO:0005615">
    <property type="term" value="C:extracellular space"/>
    <property type="evidence" value="ECO:0007669"/>
    <property type="project" value="TreeGrafter"/>
</dbReference>
<feature type="compositionally biased region" description="Acidic residues" evidence="2">
    <location>
        <begin position="9"/>
        <end position="18"/>
    </location>
</feature>
<dbReference type="SUPFAM" id="SSF52058">
    <property type="entry name" value="L domain-like"/>
    <property type="match status" value="1"/>
</dbReference>
<dbReference type="InterPro" id="IPR050328">
    <property type="entry name" value="Dev_Immune_Receptor"/>
</dbReference>
<keyword evidence="3" id="KW-0472">Membrane</keyword>
<proteinExistence type="predicted"/>
<dbReference type="AlphaFoldDB" id="A0A7R9BMG8"/>
<gene>
    <name evidence="4" type="ORF">NMOB1V02_LOCUS4321</name>
</gene>
<dbReference type="InterPro" id="IPR032675">
    <property type="entry name" value="LRR_dom_sf"/>
</dbReference>
<feature type="transmembrane region" description="Helical" evidence="3">
    <location>
        <begin position="47"/>
        <end position="69"/>
    </location>
</feature>
<dbReference type="Proteomes" id="UP000678499">
    <property type="component" value="Unassembled WGS sequence"/>
</dbReference>
<evidence type="ECO:0000313" key="4">
    <source>
        <dbReference type="EMBL" id="CAD7276565.1"/>
    </source>
</evidence>
<evidence type="ECO:0000256" key="2">
    <source>
        <dbReference type="SAM" id="MobiDB-lite"/>
    </source>
</evidence>
<dbReference type="Pfam" id="PF13855">
    <property type="entry name" value="LRR_8"/>
    <property type="match status" value="2"/>
</dbReference>
<name>A0A7R9BMG8_9CRUS</name>
<dbReference type="Gene3D" id="3.80.10.10">
    <property type="entry name" value="Ribonuclease Inhibitor"/>
    <property type="match status" value="2"/>
</dbReference>
<accession>A0A7R9BMG8</accession>
<dbReference type="GO" id="GO:0031012">
    <property type="term" value="C:extracellular matrix"/>
    <property type="evidence" value="ECO:0007669"/>
    <property type="project" value="TreeGrafter"/>
</dbReference>
<reference evidence="4" key="1">
    <citation type="submission" date="2020-11" db="EMBL/GenBank/DDBJ databases">
        <authorList>
            <person name="Tran Van P."/>
        </authorList>
    </citation>
    <scope>NUCLEOTIDE SEQUENCE</scope>
</reference>
<keyword evidence="3" id="KW-0812">Transmembrane</keyword>
<evidence type="ECO:0000256" key="1">
    <source>
        <dbReference type="ARBA" id="ARBA00022729"/>
    </source>
</evidence>
<organism evidence="4">
    <name type="scientific">Notodromas monacha</name>
    <dbReference type="NCBI Taxonomy" id="399045"/>
    <lineage>
        <taxon>Eukaryota</taxon>
        <taxon>Metazoa</taxon>
        <taxon>Ecdysozoa</taxon>
        <taxon>Arthropoda</taxon>
        <taxon>Crustacea</taxon>
        <taxon>Oligostraca</taxon>
        <taxon>Ostracoda</taxon>
        <taxon>Podocopa</taxon>
        <taxon>Podocopida</taxon>
        <taxon>Cypridocopina</taxon>
        <taxon>Cypridoidea</taxon>
        <taxon>Cyprididae</taxon>
        <taxon>Notodromas</taxon>
    </lineage>
</organism>
<keyword evidence="5" id="KW-1185">Reference proteome</keyword>
<dbReference type="InterPro" id="IPR001611">
    <property type="entry name" value="Leu-rich_rpt"/>
</dbReference>
<keyword evidence="3" id="KW-1133">Transmembrane helix</keyword>
<dbReference type="PANTHER" id="PTHR24373:SF370">
    <property type="entry name" value="FISH-LIPS, ISOFORM E"/>
    <property type="match status" value="1"/>
</dbReference>
<keyword evidence="1" id="KW-0732">Signal</keyword>
<dbReference type="EMBL" id="CAJPEX010000654">
    <property type="protein sequence ID" value="CAG0916717.1"/>
    <property type="molecule type" value="Genomic_DNA"/>
</dbReference>
<feature type="region of interest" description="Disordered" evidence="2">
    <location>
        <begin position="1"/>
        <end position="29"/>
    </location>
</feature>